<dbReference type="AlphaFoldDB" id="A0A8X7QN97"/>
<reference evidence="2 3" key="1">
    <citation type="submission" date="2020-02" db="EMBL/GenBank/DDBJ databases">
        <authorList>
            <person name="Ma Q."/>
            <person name="Huang Y."/>
            <person name="Song X."/>
            <person name="Pei D."/>
        </authorList>
    </citation>
    <scope>NUCLEOTIDE SEQUENCE [LARGE SCALE GENOMIC DNA]</scope>
    <source>
        <strain evidence="2">Sxm20200214</strain>
        <tissue evidence="2">Leaf</tissue>
    </source>
</reference>
<protein>
    <submittedName>
        <fullName evidence="2">Uncharacterized protein</fullName>
    </submittedName>
</protein>
<evidence type="ECO:0000256" key="1">
    <source>
        <dbReference type="SAM" id="MobiDB-lite"/>
    </source>
</evidence>
<organism evidence="2 3">
    <name type="scientific">Brassica carinata</name>
    <name type="common">Ethiopian mustard</name>
    <name type="synonym">Abyssinian cabbage</name>
    <dbReference type="NCBI Taxonomy" id="52824"/>
    <lineage>
        <taxon>Eukaryota</taxon>
        <taxon>Viridiplantae</taxon>
        <taxon>Streptophyta</taxon>
        <taxon>Embryophyta</taxon>
        <taxon>Tracheophyta</taxon>
        <taxon>Spermatophyta</taxon>
        <taxon>Magnoliopsida</taxon>
        <taxon>eudicotyledons</taxon>
        <taxon>Gunneridae</taxon>
        <taxon>Pentapetalae</taxon>
        <taxon>rosids</taxon>
        <taxon>malvids</taxon>
        <taxon>Brassicales</taxon>
        <taxon>Brassicaceae</taxon>
        <taxon>Brassiceae</taxon>
        <taxon>Brassica</taxon>
    </lineage>
</organism>
<feature type="region of interest" description="Disordered" evidence="1">
    <location>
        <begin position="156"/>
        <end position="176"/>
    </location>
</feature>
<comment type="caution">
    <text evidence="2">The sequence shown here is derived from an EMBL/GenBank/DDBJ whole genome shotgun (WGS) entry which is preliminary data.</text>
</comment>
<evidence type="ECO:0000313" key="2">
    <source>
        <dbReference type="EMBL" id="KAG2273323.1"/>
    </source>
</evidence>
<gene>
    <name evidence="2" type="ORF">Bca52824_067878</name>
</gene>
<dbReference type="Proteomes" id="UP000886595">
    <property type="component" value="Unassembled WGS sequence"/>
</dbReference>
<feature type="compositionally biased region" description="Basic and acidic residues" evidence="1">
    <location>
        <begin position="160"/>
        <end position="171"/>
    </location>
</feature>
<sequence>MEEFSPTVSCSPSFSFYASRECADAAAKVSRENQSYNITEQYSVKVNSVDDFQFETSSPLHEETFVHFPTFKPVSSDTVSMIRKKDVDAGIVPEEVRWSTPPSPLRSESEELDKFSGNCLWSPLRSPATGGGHSKVSKRCRLTKFLTRSHSDATKTCLPDMKRKDKSASKGDKRRKSYLPYRQDLIGVFAGMRRLRH</sequence>
<proteinExistence type="predicted"/>
<dbReference type="EMBL" id="JAAMPC010000013">
    <property type="protein sequence ID" value="KAG2273323.1"/>
    <property type="molecule type" value="Genomic_DNA"/>
</dbReference>
<evidence type="ECO:0000313" key="3">
    <source>
        <dbReference type="Proteomes" id="UP000886595"/>
    </source>
</evidence>
<dbReference type="OrthoDB" id="1111059at2759"/>
<keyword evidence="3" id="KW-1185">Reference proteome</keyword>
<accession>A0A8X7QN97</accession>
<name>A0A8X7QN97_BRACI</name>